<keyword evidence="4 6" id="KW-1133">Transmembrane helix</keyword>
<protein>
    <recommendedName>
        <fullName evidence="9">DUF4870 domain-containing protein</fullName>
    </recommendedName>
</protein>
<evidence type="ECO:0000256" key="6">
    <source>
        <dbReference type="SAM" id="Phobius"/>
    </source>
</evidence>
<dbReference type="Pfam" id="PF16166">
    <property type="entry name" value="TIC20"/>
    <property type="match status" value="1"/>
</dbReference>
<comment type="similarity">
    <text evidence="2">Belongs to the Tic20 family.</text>
</comment>
<dbReference type="PANTHER" id="PTHR33510">
    <property type="entry name" value="PROTEIN TIC 20-II, CHLOROPLASTIC"/>
    <property type="match status" value="1"/>
</dbReference>
<dbReference type="Proteomes" id="UP000249354">
    <property type="component" value="Unassembled WGS sequence"/>
</dbReference>
<sequence>MNSTATPLDRAFAALSYVMPLASALSAGIYFLPFLQQAAPPIYAALYFVLYQTPLSILIAIENSIFGIAVFFVLFLFVIRNQDISRFIRFNVLQAIIVSFSISIGTYILSLIGVIQIPVVGEALLNVLFLGGMAIVIYGVAFSVLGRYTEVPGISDAVNAQMPF</sequence>
<feature type="transmembrane region" description="Helical" evidence="6">
    <location>
        <begin position="55"/>
        <end position="79"/>
    </location>
</feature>
<dbReference type="AlphaFoldDB" id="A0A2W4TUE6"/>
<evidence type="ECO:0000256" key="5">
    <source>
        <dbReference type="ARBA" id="ARBA00023136"/>
    </source>
</evidence>
<name>A0A2W4TUE6_9CYAN</name>
<comment type="subcellular location">
    <subcellularLocation>
        <location evidence="1">Membrane</location>
        <topology evidence="1">Multi-pass membrane protein</topology>
    </subcellularLocation>
</comment>
<evidence type="ECO:0000313" key="7">
    <source>
        <dbReference type="EMBL" id="PZO12433.1"/>
    </source>
</evidence>
<evidence type="ECO:0000256" key="4">
    <source>
        <dbReference type="ARBA" id="ARBA00022989"/>
    </source>
</evidence>
<gene>
    <name evidence="7" type="ORF">DCF25_17665</name>
</gene>
<keyword evidence="5 6" id="KW-0472">Membrane</keyword>
<dbReference type="PANTHER" id="PTHR33510:SF5">
    <property type="entry name" value="PROTEIN TIC 20-II, CHLOROPLASTIC"/>
    <property type="match status" value="1"/>
</dbReference>
<feature type="transmembrane region" description="Helical" evidence="6">
    <location>
        <begin position="123"/>
        <end position="145"/>
    </location>
</feature>
<feature type="transmembrane region" description="Helical" evidence="6">
    <location>
        <begin position="12"/>
        <end position="35"/>
    </location>
</feature>
<evidence type="ECO:0000256" key="2">
    <source>
        <dbReference type="ARBA" id="ARBA00009596"/>
    </source>
</evidence>
<keyword evidence="3 6" id="KW-0812">Transmembrane</keyword>
<evidence type="ECO:0000256" key="3">
    <source>
        <dbReference type="ARBA" id="ARBA00022692"/>
    </source>
</evidence>
<dbReference type="EMBL" id="QBMC01000149">
    <property type="protein sequence ID" value="PZO12433.1"/>
    <property type="molecule type" value="Genomic_DNA"/>
</dbReference>
<evidence type="ECO:0008006" key="9">
    <source>
        <dbReference type="Google" id="ProtNLM"/>
    </source>
</evidence>
<comment type="caution">
    <text evidence="7">The sequence shown here is derived from an EMBL/GenBank/DDBJ whole genome shotgun (WGS) entry which is preliminary data.</text>
</comment>
<evidence type="ECO:0000313" key="8">
    <source>
        <dbReference type="Proteomes" id="UP000249354"/>
    </source>
</evidence>
<reference evidence="7 8" key="2">
    <citation type="submission" date="2018-06" db="EMBL/GenBank/DDBJ databases">
        <title>Metagenomic assembly of (sub)arctic Cyanobacteria and their associated microbiome from non-axenic cultures.</title>
        <authorList>
            <person name="Baurain D."/>
        </authorList>
    </citation>
    <scope>NUCLEOTIDE SEQUENCE [LARGE SCALE GENOMIC DNA]</scope>
    <source>
        <strain evidence="7">ULC129bin1</strain>
    </source>
</reference>
<organism evidence="7 8">
    <name type="scientific">Leptolyngbya foveolarum</name>
    <dbReference type="NCBI Taxonomy" id="47253"/>
    <lineage>
        <taxon>Bacteria</taxon>
        <taxon>Bacillati</taxon>
        <taxon>Cyanobacteriota</taxon>
        <taxon>Cyanophyceae</taxon>
        <taxon>Leptolyngbyales</taxon>
        <taxon>Leptolyngbyaceae</taxon>
        <taxon>Leptolyngbya group</taxon>
        <taxon>Leptolyngbya</taxon>
    </lineage>
</organism>
<dbReference type="GO" id="GO:0016020">
    <property type="term" value="C:membrane"/>
    <property type="evidence" value="ECO:0007669"/>
    <property type="project" value="UniProtKB-SubCell"/>
</dbReference>
<proteinExistence type="inferred from homology"/>
<dbReference type="InterPro" id="IPR005691">
    <property type="entry name" value="Tic20"/>
</dbReference>
<evidence type="ECO:0000256" key="1">
    <source>
        <dbReference type="ARBA" id="ARBA00004141"/>
    </source>
</evidence>
<feature type="transmembrane region" description="Helical" evidence="6">
    <location>
        <begin position="91"/>
        <end position="117"/>
    </location>
</feature>
<accession>A0A2W4TUE6</accession>
<reference evidence="8" key="1">
    <citation type="submission" date="2018-04" db="EMBL/GenBank/DDBJ databases">
        <authorList>
            <person name="Cornet L."/>
        </authorList>
    </citation>
    <scope>NUCLEOTIDE SEQUENCE [LARGE SCALE GENOMIC DNA]</scope>
</reference>